<dbReference type="Gene3D" id="2.60.40.10">
    <property type="entry name" value="Immunoglobulins"/>
    <property type="match status" value="1"/>
</dbReference>
<evidence type="ECO:0000256" key="3">
    <source>
        <dbReference type="ARBA" id="ARBA00022801"/>
    </source>
</evidence>
<dbReference type="Proteomes" id="UP000269669">
    <property type="component" value="Unassembled WGS sequence"/>
</dbReference>
<accession>A0A3R9P0W2</accession>
<dbReference type="InterPro" id="IPR026891">
    <property type="entry name" value="Fn3-like"/>
</dbReference>
<feature type="domain" description="Fibronectin type III-like" evidence="5">
    <location>
        <begin position="627"/>
        <end position="697"/>
    </location>
</feature>
<sequence length="709" mass="77396">MKPVATICSLLLCLCAYAQDPARPGYLDPSKPIDQRVADLIGHMTLQEKAQQLNHLNVGIPRLRVAAWGGWNQTLHGVWSKQPTTLFPAPIAMGATWDPALIHTITGAMSDEARALYNIGADGPRSKHGLVFRSPVINVSRDPRWGRIQEVFSEDPFLTGRMGVAYVQGLQGDDPHYLKVAATVKHFAVNNVETNRQRLSAEVDERNLMEYWLPHWRAVIVEGHAQSVMASYNAINGVPDAINKYLLTDILRGQWNFDGFVTDDLGGVNLLVAAHHITEDPVEATARSIQAGCDSDDMQFETNIPLAVDSGRLPIADVDRALARVLRVGFRLGAFDPPELNPYSKISANVIRSEEHLGLSLQTALESMTLLTNRNNFLPLDGKSLKSVAVIGPAGDSAYETGNYYGTPARKISPLQGLKEKMGSGVKVEYEQGAGFVEAADPAAITRAAELARKSDVAILFLGTNLKVEAEGRDRRDLNLPGAQEQLMEAVYAANPKTVLVLMNAGPLAVTWANDHLPAILEAWYPGEAGGTAIAQVLLGEHNPGGHLPYTVYASLDGVPPQNEYDVSKGFTYLYFKGVPLYPFGHGLSYTKFAYSNLKLSQSKTSATGQIDVSFDLQNTGSRAGSEVAQMYVHQEKSNVVQPIKSLRGFQRIVLEPGVSKHVTLSLPVSELSYYDVVTRKFLVAPGMFDVMIGSSSEDIRLRTKLEVN</sequence>
<dbReference type="Gene3D" id="3.40.50.1700">
    <property type="entry name" value="Glycoside hydrolase family 3 C-terminal domain"/>
    <property type="match status" value="1"/>
</dbReference>
<dbReference type="GO" id="GO:0009044">
    <property type="term" value="F:xylan 1,4-beta-xylosidase activity"/>
    <property type="evidence" value="ECO:0007669"/>
    <property type="project" value="InterPro"/>
</dbReference>
<reference evidence="6 7" key="1">
    <citation type="submission" date="2018-12" db="EMBL/GenBank/DDBJ databases">
        <title>Sequencing of bacterial isolates from soil warming experiment in Harvard Forest, Massachusetts, USA.</title>
        <authorList>
            <person name="Deangelis K."/>
        </authorList>
    </citation>
    <scope>NUCLEOTIDE SEQUENCE [LARGE SCALE GENOMIC DNA]</scope>
    <source>
        <strain evidence="6 7">EB153</strain>
    </source>
</reference>
<gene>
    <name evidence="6" type="ORF">EDE15_4065</name>
</gene>
<comment type="similarity">
    <text evidence="1">Belongs to the glycosyl hydrolase 3 family.</text>
</comment>
<name>A0A3R9P0W2_9BACT</name>
<dbReference type="InterPro" id="IPR001764">
    <property type="entry name" value="Glyco_hydro_3_N"/>
</dbReference>
<dbReference type="Pfam" id="PF01915">
    <property type="entry name" value="Glyco_hydro_3_C"/>
    <property type="match status" value="1"/>
</dbReference>
<dbReference type="EMBL" id="RSDW01000001">
    <property type="protein sequence ID" value="RSL18481.1"/>
    <property type="molecule type" value="Genomic_DNA"/>
</dbReference>
<proteinExistence type="inferred from homology"/>
<dbReference type="PANTHER" id="PTHR42721">
    <property type="entry name" value="SUGAR HYDROLASE-RELATED"/>
    <property type="match status" value="1"/>
</dbReference>
<dbReference type="PANTHER" id="PTHR42721:SF3">
    <property type="entry name" value="BETA-D-XYLOSIDASE 5-RELATED"/>
    <property type="match status" value="1"/>
</dbReference>
<evidence type="ECO:0000256" key="4">
    <source>
        <dbReference type="SAM" id="SignalP"/>
    </source>
</evidence>
<dbReference type="GO" id="GO:0046556">
    <property type="term" value="F:alpha-L-arabinofuranosidase activity"/>
    <property type="evidence" value="ECO:0007669"/>
    <property type="project" value="TreeGrafter"/>
</dbReference>
<evidence type="ECO:0000313" key="6">
    <source>
        <dbReference type="EMBL" id="RSL18481.1"/>
    </source>
</evidence>
<keyword evidence="3" id="KW-0378">Hydrolase</keyword>
<comment type="caution">
    <text evidence="6">The sequence shown here is derived from an EMBL/GenBank/DDBJ whole genome shotgun (WGS) entry which is preliminary data.</text>
</comment>
<dbReference type="Pfam" id="PF14310">
    <property type="entry name" value="Fn3-like"/>
    <property type="match status" value="1"/>
</dbReference>
<dbReference type="SUPFAM" id="SSF52279">
    <property type="entry name" value="Beta-D-glucan exohydrolase, C-terminal domain"/>
    <property type="match status" value="1"/>
</dbReference>
<dbReference type="Pfam" id="PF00933">
    <property type="entry name" value="Glyco_hydro_3"/>
    <property type="match status" value="1"/>
</dbReference>
<evidence type="ECO:0000256" key="1">
    <source>
        <dbReference type="ARBA" id="ARBA00005336"/>
    </source>
</evidence>
<dbReference type="InterPro" id="IPR013783">
    <property type="entry name" value="Ig-like_fold"/>
</dbReference>
<keyword evidence="7" id="KW-1185">Reference proteome</keyword>
<dbReference type="InterPro" id="IPR017853">
    <property type="entry name" value="GH"/>
</dbReference>
<dbReference type="FunFam" id="2.60.40.10:FF:000495">
    <property type="entry name" value="Periplasmic beta-glucosidase"/>
    <property type="match status" value="1"/>
</dbReference>
<protein>
    <submittedName>
        <fullName evidence="6">Beta-glucosidase</fullName>
    </submittedName>
</protein>
<feature type="chain" id="PRO_5018735691" evidence="4">
    <location>
        <begin position="19"/>
        <end position="709"/>
    </location>
</feature>
<dbReference type="RefSeq" id="WP_125486847.1">
    <property type="nucleotide sequence ID" value="NZ_RSDW01000001.1"/>
</dbReference>
<dbReference type="PRINTS" id="PR00133">
    <property type="entry name" value="GLHYDRLASE3"/>
</dbReference>
<evidence type="ECO:0000259" key="5">
    <source>
        <dbReference type="SMART" id="SM01217"/>
    </source>
</evidence>
<evidence type="ECO:0000256" key="2">
    <source>
        <dbReference type="ARBA" id="ARBA00022729"/>
    </source>
</evidence>
<dbReference type="InterPro" id="IPR044993">
    <property type="entry name" value="BXL"/>
</dbReference>
<dbReference type="OrthoDB" id="9805821at2"/>
<organism evidence="6 7">
    <name type="scientific">Edaphobacter aggregans</name>
    <dbReference type="NCBI Taxonomy" id="570835"/>
    <lineage>
        <taxon>Bacteria</taxon>
        <taxon>Pseudomonadati</taxon>
        <taxon>Acidobacteriota</taxon>
        <taxon>Terriglobia</taxon>
        <taxon>Terriglobales</taxon>
        <taxon>Acidobacteriaceae</taxon>
        <taxon>Edaphobacter</taxon>
    </lineage>
</organism>
<keyword evidence="2 4" id="KW-0732">Signal</keyword>
<dbReference type="InterPro" id="IPR002772">
    <property type="entry name" value="Glyco_hydro_3_C"/>
</dbReference>
<dbReference type="GO" id="GO:0008422">
    <property type="term" value="F:beta-glucosidase activity"/>
    <property type="evidence" value="ECO:0007669"/>
    <property type="project" value="UniProtKB-ARBA"/>
</dbReference>
<dbReference type="InterPro" id="IPR036881">
    <property type="entry name" value="Glyco_hydro_3_C_sf"/>
</dbReference>
<dbReference type="SUPFAM" id="SSF51445">
    <property type="entry name" value="(Trans)glycosidases"/>
    <property type="match status" value="1"/>
</dbReference>
<dbReference type="Gene3D" id="3.20.20.300">
    <property type="entry name" value="Glycoside hydrolase, family 3, N-terminal domain"/>
    <property type="match status" value="1"/>
</dbReference>
<dbReference type="InterPro" id="IPR036962">
    <property type="entry name" value="Glyco_hydro_3_N_sf"/>
</dbReference>
<feature type="signal peptide" evidence="4">
    <location>
        <begin position="1"/>
        <end position="18"/>
    </location>
</feature>
<dbReference type="SMART" id="SM01217">
    <property type="entry name" value="Fn3_like"/>
    <property type="match status" value="1"/>
</dbReference>
<dbReference type="AlphaFoldDB" id="A0A3R9P0W2"/>
<evidence type="ECO:0000313" key="7">
    <source>
        <dbReference type="Proteomes" id="UP000269669"/>
    </source>
</evidence>
<dbReference type="GO" id="GO:0045493">
    <property type="term" value="P:xylan catabolic process"/>
    <property type="evidence" value="ECO:0007669"/>
    <property type="project" value="InterPro"/>
</dbReference>
<dbReference type="GO" id="GO:0031222">
    <property type="term" value="P:arabinan catabolic process"/>
    <property type="evidence" value="ECO:0007669"/>
    <property type="project" value="TreeGrafter"/>
</dbReference>